<evidence type="ECO:0000313" key="2">
    <source>
        <dbReference type="Proteomes" id="UP000680158"/>
    </source>
</evidence>
<proteinExistence type="predicted"/>
<name>A0A941I2V0_9BURK</name>
<evidence type="ECO:0000313" key="1">
    <source>
        <dbReference type="EMBL" id="MBR7746722.1"/>
    </source>
</evidence>
<keyword evidence="2" id="KW-1185">Reference proteome</keyword>
<dbReference type="Pfam" id="PF15588">
    <property type="entry name" value="Imm10"/>
    <property type="match status" value="1"/>
</dbReference>
<sequence length="128" mass="14796">MSTFEFHANCVVTQDPNCEGHLVGFADQDAAQIYLMLQRAYEYDEQDRELGMDTYYVEWCNQENSGYGGIRQFSLHRNLAELVFDPDVSAELDGLHQVSISFELDENQFELLKQALQKIFENSDCLKI</sequence>
<protein>
    <recommendedName>
        <fullName evidence="3">Immunity protein 10</fullName>
    </recommendedName>
</protein>
<gene>
    <name evidence="1" type="ORF">KDM92_09020</name>
</gene>
<dbReference type="InterPro" id="IPR028962">
    <property type="entry name" value="Imm10"/>
</dbReference>
<dbReference type="Proteomes" id="UP000680158">
    <property type="component" value="Unassembled WGS sequence"/>
</dbReference>
<dbReference type="AlphaFoldDB" id="A0A941I2V0"/>
<accession>A0A941I2V0</accession>
<organism evidence="1 2">
    <name type="scientific">Undibacterium baiyunense</name>
    <dbReference type="NCBI Taxonomy" id="2828731"/>
    <lineage>
        <taxon>Bacteria</taxon>
        <taxon>Pseudomonadati</taxon>
        <taxon>Pseudomonadota</taxon>
        <taxon>Betaproteobacteria</taxon>
        <taxon>Burkholderiales</taxon>
        <taxon>Oxalobacteraceae</taxon>
        <taxon>Undibacterium</taxon>
    </lineage>
</organism>
<dbReference type="RefSeq" id="WP_212684021.1">
    <property type="nucleotide sequence ID" value="NZ_JAGSPM010000004.1"/>
</dbReference>
<comment type="caution">
    <text evidence="1">The sequence shown here is derived from an EMBL/GenBank/DDBJ whole genome shotgun (WGS) entry which is preliminary data.</text>
</comment>
<evidence type="ECO:0008006" key="3">
    <source>
        <dbReference type="Google" id="ProtNLM"/>
    </source>
</evidence>
<reference evidence="1 2" key="1">
    <citation type="submission" date="2021-04" db="EMBL/GenBank/DDBJ databases">
        <title>novel species isolated from subtropical streams in China.</title>
        <authorList>
            <person name="Lu H."/>
        </authorList>
    </citation>
    <scope>NUCLEOTIDE SEQUENCE [LARGE SCALE GENOMIC DNA]</scope>
    <source>
        <strain evidence="1 2">BYS107W</strain>
    </source>
</reference>
<dbReference type="EMBL" id="JAGSPM010000004">
    <property type="protein sequence ID" value="MBR7746722.1"/>
    <property type="molecule type" value="Genomic_DNA"/>
</dbReference>